<evidence type="ECO:0000313" key="3">
    <source>
        <dbReference type="Proteomes" id="UP000254554"/>
    </source>
</evidence>
<protein>
    <submittedName>
        <fullName evidence="2">Uncharacterized protein</fullName>
    </submittedName>
</protein>
<feature type="transmembrane region" description="Helical" evidence="1">
    <location>
        <begin position="52"/>
        <end position="71"/>
    </location>
</feature>
<keyword evidence="1" id="KW-0812">Transmembrane</keyword>
<keyword evidence="1" id="KW-1133">Transmembrane helix</keyword>
<name>A0A377G7M1_9GAMM</name>
<dbReference type="AlphaFoldDB" id="A0A377G7M1"/>
<accession>A0A377G7M1</accession>
<evidence type="ECO:0000313" key="2">
    <source>
        <dbReference type="EMBL" id="STO20754.1"/>
    </source>
</evidence>
<reference evidence="2 3" key="1">
    <citation type="submission" date="2018-06" db="EMBL/GenBank/DDBJ databases">
        <authorList>
            <consortium name="Pathogen Informatics"/>
            <person name="Doyle S."/>
        </authorList>
    </citation>
    <scope>NUCLEOTIDE SEQUENCE [LARGE SCALE GENOMIC DNA]</scope>
    <source>
        <strain evidence="2 3">NCTC11370</strain>
    </source>
</reference>
<proteinExistence type="predicted"/>
<dbReference type="STRING" id="1094715.GCA_000236165_01608"/>
<sequence>MRNVPYAICLIFLPCVNKLRLICSVFSEPHKLTAELVHPYNSCIEEHMLKKFFIFSFMVLVSMITACGPIYNTEYSFVPPKSDIAKMCTAQCIQGKNDCEQSCRVDNENCRMRAQQNALFEYKHYKEEQKRMGLPVSKSINDFDRSSSCNNSCQCASTYRACYSACGGEVREHKVCVAFCDQHQ</sequence>
<dbReference type="EMBL" id="UGGT01000001">
    <property type="protein sequence ID" value="STO20754.1"/>
    <property type="molecule type" value="Genomic_DNA"/>
</dbReference>
<keyword evidence="1" id="KW-0472">Membrane</keyword>
<dbReference type="Proteomes" id="UP000254554">
    <property type="component" value="Unassembled WGS sequence"/>
</dbReference>
<organism evidence="2 3">
    <name type="scientific">Fluoribacter dumoffii</name>
    <dbReference type="NCBI Taxonomy" id="463"/>
    <lineage>
        <taxon>Bacteria</taxon>
        <taxon>Pseudomonadati</taxon>
        <taxon>Pseudomonadota</taxon>
        <taxon>Gammaproteobacteria</taxon>
        <taxon>Legionellales</taxon>
        <taxon>Legionellaceae</taxon>
        <taxon>Fluoribacter</taxon>
    </lineage>
</organism>
<gene>
    <name evidence="2" type="ORF">NCTC11370_00813</name>
</gene>
<keyword evidence="3" id="KW-1185">Reference proteome</keyword>
<evidence type="ECO:0000256" key="1">
    <source>
        <dbReference type="SAM" id="Phobius"/>
    </source>
</evidence>